<keyword evidence="4" id="KW-1185">Reference proteome</keyword>
<name>A0A8S1KL45_PARPR</name>
<evidence type="ECO:0000256" key="1">
    <source>
        <dbReference type="SAM" id="Coils"/>
    </source>
</evidence>
<proteinExistence type="predicted"/>
<protein>
    <recommendedName>
        <fullName evidence="5">Transmembrane protein</fullName>
    </recommendedName>
</protein>
<dbReference type="Proteomes" id="UP000688137">
    <property type="component" value="Unassembled WGS sequence"/>
</dbReference>
<dbReference type="OMA" id="FIPRYFY"/>
<keyword evidence="2" id="KW-0472">Membrane</keyword>
<dbReference type="EMBL" id="CAJJDM010000020">
    <property type="protein sequence ID" value="CAD8054645.1"/>
    <property type="molecule type" value="Genomic_DNA"/>
</dbReference>
<feature type="transmembrane region" description="Helical" evidence="2">
    <location>
        <begin position="58"/>
        <end position="78"/>
    </location>
</feature>
<evidence type="ECO:0000313" key="3">
    <source>
        <dbReference type="EMBL" id="CAD8054645.1"/>
    </source>
</evidence>
<evidence type="ECO:0008006" key="5">
    <source>
        <dbReference type="Google" id="ProtNLM"/>
    </source>
</evidence>
<reference evidence="3" key="1">
    <citation type="submission" date="2021-01" db="EMBL/GenBank/DDBJ databases">
        <authorList>
            <consortium name="Genoscope - CEA"/>
            <person name="William W."/>
        </authorList>
    </citation>
    <scope>NUCLEOTIDE SEQUENCE</scope>
</reference>
<comment type="caution">
    <text evidence="3">The sequence shown here is derived from an EMBL/GenBank/DDBJ whole genome shotgun (WGS) entry which is preliminary data.</text>
</comment>
<keyword evidence="1" id="KW-0175">Coiled coil</keyword>
<feature type="coiled-coil region" evidence="1">
    <location>
        <begin position="320"/>
        <end position="347"/>
    </location>
</feature>
<sequence>MQNFIPRYFYYQRLSSHMKIRKTLDRENRKPKKWLQNYFVPFIPKWSQKIVDNKKKSIFFLLCLGLFAYYEGFQYLHYKILHREPLKSKFNRWIFKVKNLPQQSLVEFQPITTLNQNTVDQLKEIYLKYEQEMKYGMSRKLMFEVYESLNLFQKDEERIGFYRQSGYYKKRNQKVSSVHFQQFIKIFEDALKKLNKKGNKITESELVSQFIQLCSEKQDEIKKWENKIQQKRAEFVKLLPELQDQKQGLIRQMLSENPYVTEEYIQQELENKGLYGLGTKDKLQIYDLQLSLHKVLLDSKKAKLYNSMLFGQSTLSAQKEKKLRNKIMIEEEKVNELQVKRNEVAEKFKVLFKKQEIFDI</sequence>
<accession>A0A8S1KL45</accession>
<feature type="coiled-coil region" evidence="1">
    <location>
        <begin position="207"/>
        <end position="234"/>
    </location>
</feature>
<keyword evidence="2" id="KW-1133">Transmembrane helix</keyword>
<keyword evidence="2" id="KW-0812">Transmembrane</keyword>
<organism evidence="3 4">
    <name type="scientific">Paramecium primaurelia</name>
    <dbReference type="NCBI Taxonomy" id="5886"/>
    <lineage>
        <taxon>Eukaryota</taxon>
        <taxon>Sar</taxon>
        <taxon>Alveolata</taxon>
        <taxon>Ciliophora</taxon>
        <taxon>Intramacronucleata</taxon>
        <taxon>Oligohymenophorea</taxon>
        <taxon>Peniculida</taxon>
        <taxon>Parameciidae</taxon>
        <taxon>Paramecium</taxon>
    </lineage>
</organism>
<evidence type="ECO:0000256" key="2">
    <source>
        <dbReference type="SAM" id="Phobius"/>
    </source>
</evidence>
<dbReference type="AlphaFoldDB" id="A0A8S1KL45"/>
<gene>
    <name evidence="3" type="ORF">PPRIM_AZ9-3.1.T0220136</name>
</gene>
<evidence type="ECO:0000313" key="4">
    <source>
        <dbReference type="Proteomes" id="UP000688137"/>
    </source>
</evidence>